<dbReference type="Pfam" id="PF09374">
    <property type="entry name" value="PG_binding_3"/>
    <property type="match status" value="1"/>
</dbReference>
<reference evidence="3 4" key="1">
    <citation type="submission" date="2024-04" db="EMBL/GenBank/DDBJ databases">
        <title>Draft genome sequence of Sessilibacter corallicola NBRC 116591.</title>
        <authorList>
            <person name="Miyakawa T."/>
            <person name="Kusuya Y."/>
            <person name="Miura T."/>
        </authorList>
    </citation>
    <scope>NUCLEOTIDE SEQUENCE [LARGE SCALE GENOMIC DNA]</scope>
    <source>
        <strain evidence="3 4">KU-00831-HH</strain>
    </source>
</reference>
<evidence type="ECO:0000313" key="3">
    <source>
        <dbReference type="EMBL" id="GAA6169993.1"/>
    </source>
</evidence>
<dbReference type="Gene3D" id="1.20.141.10">
    <property type="entry name" value="Chitosanase, subunit A, domain 1"/>
    <property type="match status" value="1"/>
</dbReference>
<sequence length="177" mass="19813">MANFDHAFELTMKAEGGYVCDPDDPGGETYMGVARSRNPKWDGWIDIDLLKGKPNFPKSLDSDESVQGKVKALYEQNYWDKVQGDKIQNQDVAESIFDFAVNAGPRTSAKLSQLAVEAEPDGIIGENTLAKINQEVPKTFLAVFTLAKIGRYVNIVEKNKTSRKYFYGWVRRALEGV</sequence>
<dbReference type="GO" id="GO:0016787">
    <property type="term" value="F:hydrolase activity"/>
    <property type="evidence" value="ECO:0007669"/>
    <property type="project" value="UniProtKB-KW"/>
</dbReference>
<protein>
    <submittedName>
        <fullName evidence="3">Glycosyl hydrolase 108 family protein</fullName>
    </submittedName>
</protein>
<dbReference type="Proteomes" id="UP001465153">
    <property type="component" value="Unassembled WGS sequence"/>
</dbReference>
<dbReference type="InterPro" id="IPR018537">
    <property type="entry name" value="Peptidoglycan-bd_3"/>
</dbReference>
<feature type="domain" description="Peptidoglycan binding" evidence="2">
    <location>
        <begin position="111"/>
        <end position="173"/>
    </location>
</feature>
<keyword evidence="4" id="KW-1185">Reference proteome</keyword>
<organism evidence="3 4">
    <name type="scientific">Sessilibacter corallicola</name>
    <dbReference type="NCBI Taxonomy" id="2904075"/>
    <lineage>
        <taxon>Bacteria</taxon>
        <taxon>Pseudomonadati</taxon>
        <taxon>Pseudomonadota</taxon>
        <taxon>Gammaproteobacteria</taxon>
        <taxon>Cellvibrionales</taxon>
        <taxon>Cellvibrionaceae</taxon>
        <taxon>Sessilibacter</taxon>
    </lineage>
</organism>
<dbReference type="RefSeq" id="WP_353304358.1">
    <property type="nucleotide sequence ID" value="NZ_BAABWN010000017.1"/>
</dbReference>
<keyword evidence="3" id="KW-0378">Hydrolase</keyword>
<gene>
    <name evidence="3" type="ORF">NBRC116591_38050</name>
</gene>
<accession>A0ABQ0AEC6</accession>
<comment type="caution">
    <text evidence="3">The sequence shown here is derived from an EMBL/GenBank/DDBJ whole genome shotgun (WGS) entry which is preliminary data.</text>
</comment>
<dbReference type="Pfam" id="PF05838">
    <property type="entry name" value="Glyco_hydro_108"/>
    <property type="match status" value="1"/>
</dbReference>
<evidence type="ECO:0000313" key="4">
    <source>
        <dbReference type="Proteomes" id="UP001465153"/>
    </source>
</evidence>
<dbReference type="EMBL" id="BAABWN010000017">
    <property type="protein sequence ID" value="GAA6169993.1"/>
    <property type="molecule type" value="Genomic_DNA"/>
</dbReference>
<proteinExistence type="predicted"/>
<evidence type="ECO:0000259" key="2">
    <source>
        <dbReference type="Pfam" id="PF09374"/>
    </source>
</evidence>
<evidence type="ECO:0000259" key="1">
    <source>
        <dbReference type="Pfam" id="PF05838"/>
    </source>
</evidence>
<dbReference type="InterPro" id="IPR008565">
    <property type="entry name" value="TtsA-like_GH18_dom"/>
</dbReference>
<dbReference type="InterPro" id="IPR023346">
    <property type="entry name" value="Lysozyme-like_dom_sf"/>
</dbReference>
<feature type="domain" description="TtsA-like Glycoside hydrolase family 108" evidence="1">
    <location>
        <begin position="9"/>
        <end position="104"/>
    </location>
</feature>
<dbReference type="SUPFAM" id="SSF53955">
    <property type="entry name" value="Lysozyme-like"/>
    <property type="match status" value="1"/>
</dbReference>
<name>A0ABQ0AEC6_9GAMM</name>